<dbReference type="EMBL" id="CP076723">
    <property type="protein sequence ID" value="QWV95664.1"/>
    <property type="molecule type" value="Genomic_DNA"/>
</dbReference>
<name>A0ABX8JG88_9BACT</name>
<proteinExistence type="predicted"/>
<reference evidence="2 3" key="1">
    <citation type="submission" date="2021-06" db="EMBL/GenBank/DDBJ databases">
        <title>Gemonas diversity in paddy soil.</title>
        <authorList>
            <person name="Liu G."/>
        </authorList>
    </citation>
    <scope>NUCLEOTIDE SEQUENCE [LARGE SCALE GENOMIC DNA]</scope>
    <source>
        <strain evidence="2 3">RG10</strain>
    </source>
</reference>
<accession>A0ABX8JG88</accession>
<evidence type="ECO:0000313" key="3">
    <source>
        <dbReference type="Proteomes" id="UP000683557"/>
    </source>
</evidence>
<keyword evidence="1" id="KW-0812">Transmembrane</keyword>
<feature type="transmembrane region" description="Helical" evidence="1">
    <location>
        <begin position="6"/>
        <end position="26"/>
    </location>
</feature>
<keyword evidence="3" id="KW-1185">Reference proteome</keyword>
<evidence type="ECO:0000256" key="1">
    <source>
        <dbReference type="SAM" id="Phobius"/>
    </source>
</evidence>
<gene>
    <name evidence="2" type="ORF">KP004_07880</name>
</gene>
<keyword evidence="1" id="KW-1133">Transmembrane helix</keyword>
<dbReference type="Proteomes" id="UP000683557">
    <property type="component" value="Chromosome"/>
</dbReference>
<protein>
    <submittedName>
        <fullName evidence="2">Uncharacterized protein</fullName>
    </submittedName>
</protein>
<organism evidence="2 3">
    <name type="scientific">Geomonas oryzisoli</name>
    <dbReference type="NCBI Taxonomy" id="2847992"/>
    <lineage>
        <taxon>Bacteria</taxon>
        <taxon>Pseudomonadati</taxon>
        <taxon>Thermodesulfobacteriota</taxon>
        <taxon>Desulfuromonadia</taxon>
        <taxon>Geobacterales</taxon>
        <taxon>Geobacteraceae</taxon>
        <taxon>Geomonas</taxon>
    </lineage>
</organism>
<keyword evidence="1" id="KW-0472">Membrane</keyword>
<sequence>MEGNHSFLSYCFGAVLIAAVAFTVSYRSAHVTMLLHNLSTPRSGEVEVLPPEAVSVLDCVRQSGAKSVQLSKLLADNRFLAQPITESIYPALVTDQGQLYVSYLSEPLPAGCVSLKEAKRVRIAACR</sequence>
<evidence type="ECO:0000313" key="2">
    <source>
        <dbReference type="EMBL" id="QWV95664.1"/>
    </source>
</evidence>